<organism evidence="1 2">
    <name type="scientific">Clonorchis sinensis</name>
    <name type="common">Chinese liver fluke</name>
    <dbReference type="NCBI Taxonomy" id="79923"/>
    <lineage>
        <taxon>Eukaryota</taxon>
        <taxon>Metazoa</taxon>
        <taxon>Spiralia</taxon>
        <taxon>Lophotrochozoa</taxon>
        <taxon>Platyhelminthes</taxon>
        <taxon>Trematoda</taxon>
        <taxon>Digenea</taxon>
        <taxon>Opisthorchiida</taxon>
        <taxon>Opisthorchiata</taxon>
        <taxon>Opisthorchiidae</taxon>
        <taxon>Clonorchis</taxon>
    </lineage>
</organism>
<accession>G7YR89</accession>
<proteinExistence type="predicted"/>
<protein>
    <submittedName>
        <fullName evidence="1">Uncharacterized protein</fullName>
    </submittedName>
</protein>
<reference key="2">
    <citation type="submission" date="2011-10" db="EMBL/GenBank/DDBJ databases">
        <title>The genome and transcriptome sequence of Clonorchis sinensis provide insights into the carcinogenic liver fluke.</title>
        <authorList>
            <person name="Wang X."/>
            <person name="Huang Y."/>
            <person name="Chen W."/>
            <person name="Liu H."/>
            <person name="Guo L."/>
            <person name="Chen Y."/>
            <person name="Luo F."/>
            <person name="Zhou W."/>
            <person name="Sun J."/>
            <person name="Mao Q."/>
            <person name="Liang P."/>
            <person name="Zhou C."/>
            <person name="Tian Y."/>
            <person name="Men J."/>
            <person name="Lv X."/>
            <person name="Huang L."/>
            <person name="Zhou J."/>
            <person name="Hu Y."/>
            <person name="Li R."/>
            <person name="Zhang F."/>
            <person name="Lei H."/>
            <person name="Li X."/>
            <person name="Hu X."/>
            <person name="Liang C."/>
            <person name="Xu J."/>
            <person name="Wu Z."/>
            <person name="Yu X."/>
        </authorList>
    </citation>
    <scope>NUCLEOTIDE SEQUENCE</scope>
    <source>
        <strain>Henan</strain>
    </source>
</reference>
<name>G7YR89_CLOSI</name>
<dbReference type="Proteomes" id="UP000008909">
    <property type="component" value="Unassembled WGS sequence"/>
</dbReference>
<gene>
    <name evidence="1" type="ORF">CLF_108044</name>
</gene>
<evidence type="ECO:0000313" key="2">
    <source>
        <dbReference type="Proteomes" id="UP000008909"/>
    </source>
</evidence>
<dbReference type="AlphaFoldDB" id="G7YR89"/>
<reference evidence="1" key="1">
    <citation type="journal article" date="2011" name="Genome Biol.">
        <title>The draft genome of the carcinogenic human liver fluke Clonorchis sinensis.</title>
        <authorList>
            <person name="Wang X."/>
            <person name="Chen W."/>
            <person name="Huang Y."/>
            <person name="Sun J."/>
            <person name="Men J."/>
            <person name="Liu H."/>
            <person name="Luo F."/>
            <person name="Guo L."/>
            <person name="Lv X."/>
            <person name="Deng C."/>
            <person name="Zhou C."/>
            <person name="Fan Y."/>
            <person name="Li X."/>
            <person name="Huang L."/>
            <person name="Hu Y."/>
            <person name="Liang C."/>
            <person name="Hu X."/>
            <person name="Xu J."/>
            <person name="Yu X."/>
        </authorList>
    </citation>
    <scope>NUCLEOTIDE SEQUENCE [LARGE SCALE GENOMIC DNA]</scope>
    <source>
        <strain evidence="1">Henan</strain>
    </source>
</reference>
<dbReference type="EMBL" id="DF144021">
    <property type="protein sequence ID" value="GAA55469.1"/>
    <property type="molecule type" value="Genomic_DNA"/>
</dbReference>
<sequence>MVVPLTISKSVTNTSSFMFRIISDFVLQLWITAKIKVQTELVRSQIRSCNIVLPNSDATSFVFHRMYLEPDIIKIYHPIISVLPRISRENMQIMGDATQFSEWPTISQIGLINCVIFSLNVRVTGGGRRTHGLYFNTDHLAIVVIAIISKLSLAELTYGDAECPSKEDAEKSKLLVESYFPFDGVTWEVLEMNHAQNDPSNFKVLVCQSLSRCGNTVCYPHIHRFAQTGSNATNSTYSLMRRNRRNRE</sequence>
<evidence type="ECO:0000313" key="1">
    <source>
        <dbReference type="EMBL" id="GAA55469.1"/>
    </source>
</evidence>
<keyword evidence="2" id="KW-1185">Reference proteome</keyword>